<accession>A0A915D2S4</accession>
<evidence type="ECO:0000313" key="2">
    <source>
        <dbReference type="WBParaSite" id="jg14950"/>
    </source>
</evidence>
<evidence type="ECO:0000313" key="1">
    <source>
        <dbReference type="Proteomes" id="UP000887574"/>
    </source>
</evidence>
<protein>
    <submittedName>
        <fullName evidence="2">Uncharacterized protein</fullName>
    </submittedName>
</protein>
<dbReference type="Proteomes" id="UP000887574">
    <property type="component" value="Unplaced"/>
</dbReference>
<keyword evidence="1" id="KW-1185">Reference proteome</keyword>
<name>A0A915D2S4_9BILA</name>
<dbReference type="AlphaFoldDB" id="A0A915D2S4"/>
<reference evidence="2" key="1">
    <citation type="submission" date="2022-11" db="UniProtKB">
        <authorList>
            <consortium name="WormBaseParasite"/>
        </authorList>
    </citation>
    <scope>IDENTIFICATION</scope>
</reference>
<proteinExistence type="predicted"/>
<dbReference type="WBParaSite" id="jg14950">
    <property type="protein sequence ID" value="jg14950"/>
    <property type="gene ID" value="jg14950"/>
</dbReference>
<organism evidence="1 2">
    <name type="scientific">Ditylenchus dipsaci</name>
    <dbReference type="NCBI Taxonomy" id="166011"/>
    <lineage>
        <taxon>Eukaryota</taxon>
        <taxon>Metazoa</taxon>
        <taxon>Ecdysozoa</taxon>
        <taxon>Nematoda</taxon>
        <taxon>Chromadorea</taxon>
        <taxon>Rhabditida</taxon>
        <taxon>Tylenchina</taxon>
        <taxon>Tylenchomorpha</taxon>
        <taxon>Sphaerularioidea</taxon>
        <taxon>Anguinidae</taxon>
        <taxon>Anguininae</taxon>
        <taxon>Ditylenchus</taxon>
    </lineage>
</organism>
<sequence>MQSARASCGYKRQSESYYNITTNKRRTGGKTSNSTVSLGRTIRKRRHATNVEPANPKTLHELQIPASFATIHNESCLNTMDGMERNEF</sequence>